<keyword evidence="6" id="KW-0238">DNA-binding</keyword>
<dbReference type="SMART" id="SM00490">
    <property type="entry name" value="HELICc"/>
    <property type="match status" value="1"/>
</dbReference>
<keyword evidence="8" id="KW-0413">Isomerase</keyword>
<dbReference type="GO" id="GO:0016887">
    <property type="term" value="F:ATP hydrolysis activity"/>
    <property type="evidence" value="ECO:0007669"/>
    <property type="project" value="TreeGrafter"/>
</dbReference>
<dbReference type="Pfam" id="PF00270">
    <property type="entry name" value="DEAD"/>
    <property type="match status" value="1"/>
</dbReference>
<dbReference type="Pfam" id="PF08494">
    <property type="entry name" value="DEAD_assoc"/>
    <property type="match status" value="1"/>
</dbReference>
<protein>
    <submittedName>
        <fullName evidence="11">Lhr-like helicase</fullName>
    </submittedName>
</protein>
<dbReference type="InterPro" id="IPR055368">
    <property type="entry name" value="WH3_Lhr"/>
</dbReference>
<dbReference type="PROSITE" id="PS51194">
    <property type="entry name" value="HELICASE_CTER"/>
    <property type="match status" value="1"/>
</dbReference>
<dbReference type="GO" id="GO:0004386">
    <property type="term" value="F:helicase activity"/>
    <property type="evidence" value="ECO:0007669"/>
    <property type="project" value="UniProtKB-KW"/>
</dbReference>
<dbReference type="SUPFAM" id="SSF52540">
    <property type="entry name" value="P-loop containing nucleoside triphosphate hydrolases"/>
    <property type="match status" value="1"/>
</dbReference>
<keyword evidence="7" id="KW-0234">DNA repair</keyword>
<accession>I2Q2A2</accession>
<dbReference type="PANTHER" id="PTHR47962">
    <property type="entry name" value="ATP-DEPENDENT HELICASE LHR-RELATED-RELATED"/>
    <property type="match status" value="1"/>
</dbReference>
<dbReference type="Pfam" id="PF19306">
    <property type="entry name" value="WHD_Lhr"/>
    <property type="match status" value="1"/>
</dbReference>
<evidence type="ECO:0000256" key="7">
    <source>
        <dbReference type="ARBA" id="ARBA00023204"/>
    </source>
</evidence>
<dbReference type="InterPro" id="IPR001650">
    <property type="entry name" value="Helicase_C-like"/>
</dbReference>
<dbReference type="GO" id="GO:0005524">
    <property type="term" value="F:ATP binding"/>
    <property type="evidence" value="ECO:0007669"/>
    <property type="project" value="UniProtKB-KW"/>
</dbReference>
<evidence type="ECO:0000256" key="1">
    <source>
        <dbReference type="ARBA" id="ARBA00022741"/>
    </source>
</evidence>
<dbReference type="InterPro" id="IPR013701">
    <property type="entry name" value="Lhr-like_DEAD/DEAH_assoc"/>
</dbReference>
<evidence type="ECO:0000256" key="4">
    <source>
        <dbReference type="ARBA" id="ARBA00022806"/>
    </source>
</evidence>
<feature type="domain" description="Helicase ATP-binding" evidence="9">
    <location>
        <begin position="28"/>
        <end position="218"/>
    </location>
</feature>
<keyword evidence="4 11" id="KW-0347">Helicase</keyword>
<name>I2Q2A2_9BACT</name>
<evidence type="ECO:0000313" key="11">
    <source>
        <dbReference type="EMBL" id="EIG53908.1"/>
    </source>
</evidence>
<organism evidence="11">
    <name type="scientific">Desulfovibrio sp. U5L</name>
    <dbReference type="NCBI Taxonomy" id="596152"/>
    <lineage>
        <taxon>Bacteria</taxon>
        <taxon>Pseudomonadati</taxon>
        <taxon>Thermodesulfobacteriota</taxon>
        <taxon>Desulfovibrionia</taxon>
        <taxon>Desulfovibrionales</taxon>
        <taxon>Desulfovibrionaceae</taxon>
        <taxon>Desulfovibrio</taxon>
    </lineage>
</organism>
<dbReference type="GO" id="GO:0003677">
    <property type="term" value="F:DNA binding"/>
    <property type="evidence" value="ECO:0007669"/>
    <property type="project" value="UniProtKB-KW"/>
</dbReference>
<dbReference type="PANTHER" id="PTHR47962:SF5">
    <property type="entry name" value="ATP-DEPENDENT HELICASE LHR-RELATED"/>
    <property type="match status" value="1"/>
</dbReference>
<dbReference type="InterPro" id="IPR045628">
    <property type="entry name" value="Lhr_WH_dom"/>
</dbReference>
<evidence type="ECO:0000256" key="5">
    <source>
        <dbReference type="ARBA" id="ARBA00022840"/>
    </source>
</evidence>
<dbReference type="InterPro" id="IPR011545">
    <property type="entry name" value="DEAD/DEAH_box_helicase_dom"/>
</dbReference>
<reference evidence="11" key="1">
    <citation type="submission" date="2011-11" db="EMBL/GenBank/DDBJ databases">
        <title>Improved High-Quality Draft sequence of Desulfovibrio sp. U5L.</title>
        <authorList>
            <consortium name="US DOE Joint Genome Institute"/>
            <person name="Lucas S."/>
            <person name="Han J."/>
            <person name="Lapidus A."/>
            <person name="Cheng J.-F."/>
            <person name="Goodwin L."/>
            <person name="Pitluck S."/>
            <person name="Peters L."/>
            <person name="Ovchinnikova G."/>
            <person name="Held B."/>
            <person name="Detter J.C."/>
            <person name="Han C."/>
            <person name="Tapia R."/>
            <person name="Land M."/>
            <person name="Hauser L."/>
            <person name="Kyrpides N."/>
            <person name="Ivanova N."/>
            <person name="Pagani I."/>
            <person name="Gabster J."/>
            <person name="Walker C."/>
            <person name="Stolyar S."/>
            <person name="Stahl D."/>
            <person name="Arkin A."/>
            <person name="Dehal P."/>
            <person name="Hazen T."/>
            <person name="Woyke T."/>
        </authorList>
    </citation>
    <scope>NUCLEOTIDE SEQUENCE [LARGE SCALE GENOMIC DNA]</scope>
    <source>
        <strain evidence="11">U5L</strain>
    </source>
</reference>
<sequence length="1472" mass="157999">MLSLFHPLVARWFSEHVGKPTDIQELAWPRIAAGEHVLAVAPTGSGKTLTAFLSALNSLATGAWPTGRVSVVYVSPLKALGTDVRANLLTPLAGLRRAFAAAGEDFPALRAEIRSGDTPSEDRRRMLRQPPEILITTPESLSLLLSSQGGRGMLTAVRLVILDEIHAVAGSKRGVFLLSAVERLAGLAGELQRVALSATVSPLETVAAMVGGFAPSGDPADPVLTPRPVAIVQSRAEKRMDVRVHFAPWPEDRPPRTSFIRILADDVRRRILANRSTLVFVNSRKLCEKLARLINDDQPEVLAYAHHGSLSRELRQTVESRLKAGELKAVVATNSLELGIDIGAVDEVLLVECPPTVSAAVQRIGRSGHRVGEVSRAVFLPTTEKDLLEAAVMARAAHLRDIEPIRPVLAPLDVLAQTLVAMCGVEAWDVDALYQAVRRAWPYRDLSRRAFDLTLSMLTGRYAATRIRELAPLLAVDALDGTVAARKGALLRLYASGGVIADRGYYALRRQDSDARLGELDEVFVWEARLGQVFAFGAQNWRIERITDADVFVSPAPAGSVPAPFWLGDARSRDRHFSDLLAHFLEEADARLDDPAFGQELARDHFLEPGAAEALTGYLRRQKEATGSGLPHARHLLVEVTSTGPGGTPGNQVILHAPLGLSRTAPLALVLEAALSRKYGHAIPVFAGNDCVAATLPGEIDPLDMLEAVPGRDMAGLLRERLEGSGSFGAAFREAAGRALLLPRDGFGKRQPLWITRLRARKLLAAVASHGDFPMVLEAWRACLVDIFDPAGLEEFLAGAKSGQVAVTVAHTRVQSPFAADLVWRHVNEYMYLTDAGTADGPTGARPDLVAEVARGPSRPAVPQAVVEAYAAKRQRLFPGYAPSGPAELLEWLKERVVVAGDQWQAILAAVARDHGEEPAGLEVALGPKLARIRAPGLPEPLVAALERAPDIARALYGDPTLAVPVDPKARAPRLAPATDADIDAAREALLVEWLSFYGPLSLAEMAGLLGLPAERVAAVADDLAAAGRWVSGELVSGRAEVLWCDAGSFETLLRLARAARRPGLAALPASRLPYFLALWQGLAQPAGDAEGLAERLERLACLPLAAGLWEADVLPARCRAYDPAWLDAALETTGLAWFGAGPKKVLFARPDDLDLAGFAPPAPAPDLFPDPRARYDFSTLLEMTGLAPTALAERLWQAAWKGRAACDSLAVLRRGVATEFTPQAAFFEASRQGRRSLRRTNPARYAAALPLAGSWRQPRVPEPPEDPIAREELAMDRARLLLARYGVVCRGVIGREAAPFAWTGVFRALRRMELSGEVVSGEFFAGLSGPQFATGRAVRLLAEGLPGTDAWWCAGRDPAALWGLGPEAAGLSLPRRAVGSYVAFAGSNPVLALEAGGGRLSTVLPPDAAALPEALAPLVHLLTRRVRPEARVAVLTINGGPAGESPYVPVLRQVFEVVRERRGLTLFRGRG</sequence>
<dbReference type="InterPro" id="IPR027417">
    <property type="entry name" value="P-loop_NTPase"/>
</dbReference>
<dbReference type="SMART" id="SM00487">
    <property type="entry name" value="DEXDc"/>
    <property type="match status" value="1"/>
</dbReference>
<keyword evidence="1" id="KW-0547">Nucleotide-binding</keyword>
<keyword evidence="5" id="KW-0067">ATP-binding</keyword>
<dbReference type="OrthoDB" id="9815222at2"/>
<evidence type="ECO:0000256" key="8">
    <source>
        <dbReference type="ARBA" id="ARBA00023235"/>
    </source>
</evidence>
<evidence type="ECO:0000259" key="10">
    <source>
        <dbReference type="PROSITE" id="PS51194"/>
    </source>
</evidence>
<dbReference type="PROSITE" id="PS51192">
    <property type="entry name" value="HELICASE_ATP_BIND_1"/>
    <property type="match status" value="1"/>
</dbReference>
<feature type="domain" description="Helicase C-terminal" evidence="10">
    <location>
        <begin position="266"/>
        <end position="413"/>
    </location>
</feature>
<evidence type="ECO:0000256" key="3">
    <source>
        <dbReference type="ARBA" id="ARBA00022801"/>
    </source>
</evidence>
<evidence type="ECO:0000259" key="9">
    <source>
        <dbReference type="PROSITE" id="PS51192"/>
    </source>
</evidence>
<dbReference type="EMBL" id="JH600068">
    <property type="protein sequence ID" value="EIG53908.1"/>
    <property type="molecule type" value="Genomic_DNA"/>
</dbReference>
<dbReference type="InterPro" id="IPR055367">
    <property type="entry name" value="WH4_Lhr"/>
</dbReference>
<keyword evidence="3" id="KW-0378">Hydrolase</keyword>
<dbReference type="Pfam" id="PF23234">
    <property type="entry name" value="WHD_4th_Lhr"/>
    <property type="match status" value="1"/>
</dbReference>
<proteinExistence type="predicted"/>
<dbReference type="InterPro" id="IPR052511">
    <property type="entry name" value="ATP-dep_Helicase"/>
</dbReference>
<dbReference type="HOGENOM" id="CLU_002025_3_1_7"/>
<evidence type="ECO:0000256" key="2">
    <source>
        <dbReference type="ARBA" id="ARBA00022763"/>
    </source>
</evidence>
<dbReference type="GO" id="GO:0006281">
    <property type="term" value="P:DNA repair"/>
    <property type="evidence" value="ECO:0007669"/>
    <property type="project" value="UniProtKB-KW"/>
</dbReference>
<dbReference type="Pfam" id="PF00271">
    <property type="entry name" value="Helicase_C"/>
    <property type="match status" value="1"/>
</dbReference>
<gene>
    <name evidence="11" type="ORF">DesU5LDRAFT_2242</name>
</gene>
<evidence type="ECO:0000256" key="6">
    <source>
        <dbReference type="ARBA" id="ARBA00023125"/>
    </source>
</evidence>
<dbReference type="Pfam" id="PF23235">
    <property type="entry name" value="WHD_3rd_Lhr"/>
    <property type="match status" value="1"/>
</dbReference>
<dbReference type="InterPro" id="IPR014001">
    <property type="entry name" value="Helicase_ATP-bd"/>
</dbReference>
<dbReference type="Gene3D" id="3.40.50.300">
    <property type="entry name" value="P-loop containing nucleotide triphosphate hydrolases"/>
    <property type="match status" value="2"/>
</dbReference>
<dbReference type="eggNOG" id="COG1201">
    <property type="taxonomic scope" value="Bacteria"/>
</dbReference>
<keyword evidence="2" id="KW-0227">DNA damage</keyword>
<dbReference type="STRING" id="596152.DesU5LDRAFT_2242"/>